<dbReference type="InterPro" id="IPR005135">
    <property type="entry name" value="Endo/exonuclease/phosphatase"/>
</dbReference>
<comment type="caution">
    <text evidence="3">The sequence shown here is derived from an EMBL/GenBank/DDBJ whole genome shotgun (WGS) entry which is preliminary data.</text>
</comment>
<name>A0A9P6RDY1_9FUNG</name>
<evidence type="ECO:0000313" key="3">
    <source>
        <dbReference type="EMBL" id="KAG0318066.1"/>
    </source>
</evidence>
<dbReference type="OrthoDB" id="428734at2759"/>
<evidence type="ECO:0000256" key="1">
    <source>
        <dbReference type="SAM" id="MobiDB-lite"/>
    </source>
</evidence>
<keyword evidence="4" id="KW-1185">Reference proteome</keyword>
<dbReference type="Gene3D" id="3.60.10.10">
    <property type="entry name" value="Endonuclease/exonuclease/phosphatase"/>
    <property type="match status" value="2"/>
</dbReference>
<dbReference type="Proteomes" id="UP000823405">
    <property type="component" value="Unassembled WGS sequence"/>
</dbReference>
<feature type="region of interest" description="Disordered" evidence="1">
    <location>
        <begin position="243"/>
        <end position="276"/>
    </location>
</feature>
<dbReference type="PANTHER" id="PTHR12121">
    <property type="entry name" value="CARBON CATABOLITE REPRESSOR PROTEIN 4"/>
    <property type="match status" value="1"/>
</dbReference>
<evidence type="ECO:0000259" key="2">
    <source>
        <dbReference type="Pfam" id="PF03372"/>
    </source>
</evidence>
<dbReference type="AlphaFoldDB" id="A0A9P6RDY1"/>
<dbReference type="InterPro" id="IPR036691">
    <property type="entry name" value="Endo/exonu/phosph_ase_sf"/>
</dbReference>
<proteinExistence type="predicted"/>
<evidence type="ECO:0000313" key="4">
    <source>
        <dbReference type="Proteomes" id="UP000823405"/>
    </source>
</evidence>
<reference evidence="3" key="1">
    <citation type="journal article" date="2020" name="Fungal Divers.">
        <title>Resolving the Mortierellaceae phylogeny through synthesis of multi-gene phylogenetics and phylogenomics.</title>
        <authorList>
            <person name="Vandepol N."/>
            <person name="Liber J."/>
            <person name="Desiro A."/>
            <person name="Na H."/>
            <person name="Kennedy M."/>
            <person name="Barry K."/>
            <person name="Grigoriev I.V."/>
            <person name="Miller A.N."/>
            <person name="O'Donnell K."/>
            <person name="Stajich J.E."/>
            <person name="Bonito G."/>
        </authorList>
    </citation>
    <scope>NUCLEOTIDE SEQUENCE</scope>
    <source>
        <strain evidence="3">NVP60</strain>
    </source>
</reference>
<feature type="domain" description="Endonuclease/exonuclease/phosphatase" evidence="2">
    <location>
        <begin position="1"/>
        <end position="236"/>
    </location>
</feature>
<protein>
    <submittedName>
        <fullName evidence="3">Protein angel 1</fullName>
    </submittedName>
</protein>
<dbReference type="PANTHER" id="PTHR12121:SF34">
    <property type="entry name" value="PROTEIN ANGEL"/>
    <property type="match status" value="1"/>
</dbReference>
<gene>
    <name evidence="3" type="primary">ANGEL1</name>
    <name evidence="3" type="ORF">BGZ97_004418</name>
</gene>
<dbReference type="GO" id="GO:0000175">
    <property type="term" value="F:3'-5'-RNA exonuclease activity"/>
    <property type="evidence" value="ECO:0007669"/>
    <property type="project" value="TreeGrafter"/>
</dbReference>
<accession>A0A9P6RDY1</accession>
<sequence>MTYNLLSNRLALKNPHLYKQCTKSDIKWENRSQVLMQELRSQMLDIYCLQEIDREHYVMFFQPTFREWGYSGVFKKRNGNKPDGCAIFFRNKTVKAVKLLGVNFDENAFTKKENIGIVGIFDIKHQERTRRICLATSHIIFHPTYGMTKIAQLRMLLDSAREMIEKQNADIPLVLCGDFNALPYSTVIRYLTDESIDVSALPEWRLSGQQQAHSSTTFTPPYENKLTAFHRAFPDNGHGFSPISNTITPTPPTNTNAGPAAPSGSTTTASTTTTTSSAETAITMEIQSSALVWSASSLRSLIRKSKNEWNESAEPTTNTNAATTTTTIASSAPNANTTNSNFANTHIVFNIDGSSTTTTSTTHTSRPRGLICQPFSLRSAYPFSASEETAQRLGLNRAPKGGPWTTFHSGGQLVCDYIFHGQLRVPVTPDLTSSSSSHPDSMSNTAAAAVAVPQKLQVDGILELPCVDLLKMRVQSLPSPDFGSDHLSLVARFRFV</sequence>
<dbReference type="EMBL" id="JAAAIN010000210">
    <property type="protein sequence ID" value="KAG0318066.1"/>
    <property type="molecule type" value="Genomic_DNA"/>
</dbReference>
<dbReference type="InterPro" id="IPR050410">
    <property type="entry name" value="CCR4/nocturin_mRNA_transcr"/>
</dbReference>
<organism evidence="3 4">
    <name type="scientific">Linnemannia gamsii</name>
    <dbReference type="NCBI Taxonomy" id="64522"/>
    <lineage>
        <taxon>Eukaryota</taxon>
        <taxon>Fungi</taxon>
        <taxon>Fungi incertae sedis</taxon>
        <taxon>Mucoromycota</taxon>
        <taxon>Mortierellomycotina</taxon>
        <taxon>Mortierellomycetes</taxon>
        <taxon>Mortierellales</taxon>
        <taxon>Mortierellaceae</taxon>
        <taxon>Linnemannia</taxon>
    </lineage>
</organism>
<dbReference type="Pfam" id="PF03372">
    <property type="entry name" value="Exo_endo_phos"/>
    <property type="match status" value="1"/>
</dbReference>
<dbReference type="SUPFAM" id="SSF56219">
    <property type="entry name" value="DNase I-like"/>
    <property type="match status" value="1"/>
</dbReference>